<dbReference type="EMBL" id="FSRO01000001">
    <property type="protein sequence ID" value="SIN90685.1"/>
    <property type="molecule type" value="Genomic_DNA"/>
</dbReference>
<keyword evidence="2" id="KW-1185">Reference proteome</keyword>
<reference evidence="1 2" key="1">
    <citation type="submission" date="2016-12" db="EMBL/GenBank/DDBJ databases">
        <authorList>
            <person name="Song W.-J."/>
            <person name="Kurnit D.M."/>
        </authorList>
    </citation>
    <scope>NUCLEOTIDE SEQUENCE [LARGE SCALE GENOMIC DNA]</scope>
    <source>
        <strain evidence="1 2">ATCC 49181</strain>
    </source>
</reference>
<name>A0A1N6F604_9PROT</name>
<dbReference type="STRING" id="44575.SAMN05216419_10423"/>
<evidence type="ECO:0000313" key="1">
    <source>
        <dbReference type="EMBL" id="SIN90685.1"/>
    </source>
</evidence>
<dbReference type="AlphaFoldDB" id="A0A1N6F604"/>
<evidence type="ECO:0000313" key="2">
    <source>
        <dbReference type="Proteomes" id="UP000185062"/>
    </source>
</evidence>
<protein>
    <submittedName>
        <fullName evidence="1">Uncharacterized protein</fullName>
    </submittedName>
</protein>
<organism evidence="1 2">
    <name type="scientific">Nitrosomonas cryotolerans ATCC 49181</name>
    <dbReference type="NCBI Taxonomy" id="1131553"/>
    <lineage>
        <taxon>Bacteria</taxon>
        <taxon>Pseudomonadati</taxon>
        <taxon>Pseudomonadota</taxon>
        <taxon>Betaproteobacteria</taxon>
        <taxon>Nitrosomonadales</taxon>
        <taxon>Nitrosomonadaceae</taxon>
        <taxon>Nitrosomonas</taxon>
    </lineage>
</organism>
<accession>A0A1N6F604</accession>
<dbReference type="Proteomes" id="UP000185062">
    <property type="component" value="Unassembled WGS sequence"/>
</dbReference>
<dbReference type="RefSeq" id="WP_028462239.1">
    <property type="nucleotide sequence ID" value="NZ_FSRO01000001.1"/>
</dbReference>
<sequence length="188" mass="21214">MWEQGYIPSEHNPEEEASLLYVKALVAPPEMLALSYLAVSYNLKLAEQAHFGATVHIIEQHKPVIIDISNAKTYITLFEERPSIYASAIQHRGFQQLATEYVAEVSHGCETVGFLEGKIVFDQDKFALQVAHGFFQEKLKHRGIVVESALVIENAMNPEIIFIGKIQQDRIELEYPPTKCSITLTVEN</sequence>
<gene>
    <name evidence="1" type="ORF">SAMN02743940_0107</name>
</gene>
<proteinExistence type="predicted"/>